<dbReference type="PRINTS" id="PR01743">
    <property type="entry name" value="SSDNABINDING"/>
</dbReference>
<gene>
    <name evidence="4" type="ORF">BXYJ_LOCUS4401</name>
</gene>
<dbReference type="EMBL" id="CAJFCV020000002">
    <property type="protein sequence ID" value="CAG9098937.1"/>
    <property type="molecule type" value="Genomic_DNA"/>
</dbReference>
<evidence type="ECO:0000313" key="6">
    <source>
        <dbReference type="Proteomes" id="UP000095284"/>
    </source>
</evidence>
<dbReference type="InterPro" id="IPR008116">
    <property type="entry name" value="SSDP_DNA-bd"/>
</dbReference>
<evidence type="ECO:0000313" key="7">
    <source>
        <dbReference type="Proteomes" id="UP000659654"/>
    </source>
</evidence>
<dbReference type="eggNOG" id="KOG4594">
    <property type="taxonomic scope" value="Eukaryota"/>
</dbReference>
<protein>
    <submittedName>
        <fullName evidence="4">(pine wood nematode) hypothetical protein</fullName>
    </submittedName>
</protein>
<dbReference type="GO" id="GO:0005634">
    <property type="term" value="C:nucleus"/>
    <property type="evidence" value="ECO:0007669"/>
    <property type="project" value="UniProtKB-SubCell"/>
</dbReference>
<feature type="compositionally biased region" description="Low complexity" evidence="3">
    <location>
        <begin position="319"/>
        <end position="328"/>
    </location>
</feature>
<evidence type="ECO:0000256" key="3">
    <source>
        <dbReference type="SAM" id="MobiDB-lite"/>
    </source>
</evidence>
<evidence type="ECO:0000256" key="2">
    <source>
        <dbReference type="ARBA" id="ARBA00023242"/>
    </source>
</evidence>
<feature type="region of interest" description="Disordered" evidence="3">
    <location>
        <begin position="256"/>
        <end position="328"/>
    </location>
</feature>
<dbReference type="PANTHER" id="PTHR12610:SF12">
    <property type="entry name" value="SEQUENCE-SPECIFIC SINGLE-STRANDED DNA-BINDING PROTEIN, ISOFORM D"/>
    <property type="match status" value="1"/>
</dbReference>
<evidence type="ECO:0000313" key="5">
    <source>
        <dbReference type="EMBL" id="CAG9098937.1"/>
    </source>
</evidence>
<dbReference type="GO" id="GO:0045944">
    <property type="term" value="P:positive regulation of transcription by RNA polymerase II"/>
    <property type="evidence" value="ECO:0007669"/>
    <property type="project" value="TreeGrafter"/>
</dbReference>
<proteinExistence type="predicted"/>
<dbReference type="GO" id="GO:0003697">
    <property type="term" value="F:single-stranded DNA binding"/>
    <property type="evidence" value="ECO:0007669"/>
    <property type="project" value="InterPro"/>
</dbReference>
<feature type="compositionally biased region" description="Low complexity" evidence="3">
    <location>
        <begin position="262"/>
        <end position="278"/>
    </location>
</feature>
<evidence type="ECO:0000313" key="4">
    <source>
        <dbReference type="EMBL" id="CAD5216181.1"/>
    </source>
</evidence>
<evidence type="ECO:0000313" key="8">
    <source>
        <dbReference type="WBParaSite" id="BXY_1730500.1"/>
    </source>
</evidence>
<dbReference type="AlphaFoldDB" id="A0A1I7SW74"/>
<dbReference type="SMR" id="A0A1I7SW74"/>
<feature type="compositionally biased region" description="Polar residues" evidence="3">
    <location>
        <begin position="377"/>
        <end position="413"/>
    </location>
</feature>
<name>A0A1I7SW74_BURXY</name>
<reference evidence="5" key="2">
    <citation type="submission" date="2020-08" db="EMBL/GenBank/DDBJ databases">
        <authorList>
            <person name="Kikuchi T."/>
        </authorList>
    </citation>
    <scope>NUCLEOTIDE SEQUENCE</scope>
    <source>
        <strain evidence="4">Ka4C1</strain>
    </source>
</reference>
<dbReference type="PANTHER" id="PTHR12610">
    <property type="entry name" value="SINGLE STRANDED DNA BINDING PROTEIN"/>
    <property type="match status" value="1"/>
</dbReference>
<reference evidence="8" key="1">
    <citation type="submission" date="2016-11" db="UniProtKB">
        <authorList>
            <consortium name="WormBaseParasite"/>
        </authorList>
    </citation>
    <scope>IDENTIFICATION</scope>
</reference>
<dbReference type="Proteomes" id="UP000095284">
    <property type="component" value="Unplaced"/>
</dbReference>
<comment type="subcellular location">
    <subcellularLocation>
        <location evidence="1">Nucleus</location>
    </subcellularLocation>
</comment>
<organism evidence="6 8">
    <name type="scientific">Bursaphelenchus xylophilus</name>
    <name type="common">Pinewood nematode worm</name>
    <name type="synonym">Aphelenchoides xylophilus</name>
    <dbReference type="NCBI Taxonomy" id="6326"/>
    <lineage>
        <taxon>Eukaryota</taxon>
        <taxon>Metazoa</taxon>
        <taxon>Ecdysozoa</taxon>
        <taxon>Nematoda</taxon>
        <taxon>Chromadorea</taxon>
        <taxon>Rhabditida</taxon>
        <taxon>Tylenchina</taxon>
        <taxon>Tylenchomorpha</taxon>
        <taxon>Aphelenchoidea</taxon>
        <taxon>Aphelenchoididae</taxon>
        <taxon>Bursaphelenchus</taxon>
    </lineage>
</organism>
<dbReference type="EMBL" id="CAJFDI010000002">
    <property type="protein sequence ID" value="CAD5216181.1"/>
    <property type="molecule type" value="Genomic_DNA"/>
</dbReference>
<feature type="compositionally biased region" description="Basic and acidic residues" evidence="3">
    <location>
        <begin position="427"/>
        <end position="438"/>
    </location>
</feature>
<sequence length="454" mass="47945">MHRNPGKPFPMPPASVNENEARNKLNNYVYQYLCYNAPKAAESFVAEALNGAAPAPSEGPGFLMNWWLVFWDLYTATPDRKDKDAATVEAKAFMDYTFQGNGVPPFANQMNVGMAPNMSEYYRQSAMNASNQASPVPGGVPGYQQGFPPRFMGPRGQVPGQFVPRPGFDRMMPMHPNAANGGRMNVRMGGPPYRQYMDSPGTPTFGNGMMNGTPISSTPSMMPSPGPSGPMPTDPNMSAQHYNMMMSQNMHPGQFAIMDHNSAGTPTSSSAGPTSVPAMNGAPASVPNMGGPPSVGSGHGQMPSSVGGPNENQPNTHPGSSLSNMLNGNNEMDIKMEIKQSPSNMVGVVNGGTPQHGGPGSHHNNGPPSAAALHGPNSVQSQPGAPNSNVNCGLMGPQSNPQNAQMTPTSGGDNPNMMDFGSSGNFHSEKTDGSEKEMISKIKASLIEDFKLQQ</sequence>
<dbReference type="Proteomes" id="UP000582659">
    <property type="component" value="Unassembled WGS sequence"/>
</dbReference>
<dbReference type="WBParaSite" id="BXY_1730500.1">
    <property type="protein sequence ID" value="BXY_1730500.1"/>
    <property type="gene ID" value="BXY_1730500"/>
</dbReference>
<accession>A0A1I7SW74</accession>
<keyword evidence="7" id="KW-1185">Reference proteome</keyword>
<keyword evidence="2" id="KW-0539">Nucleus</keyword>
<dbReference type="Proteomes" id="UP000659654">
    <property type="component" value="Unassembled WGS sequence"/>
</dbReference>
<feature type="region of interest" description="Disordered" evidence="3">
    <location>
        <begin position="344"/>
        <end position="438"/>
    </location>
</feature>
<evidence type="ECO:0000256" key="1">
    <source>
        <dbReference type="ARBA" id="ARBA00004123"/>
    </source>
</evidence>
<dbReference type="OrthoDB" id="5600002at2759"/>